<evidence type="ECO:0000313" key="3">
    <source>
        <dbReference type="Proteomes" id="UP000488956"/>
    </source>
</evidence>
<gene>
    <name evidence="2" type="ORF">PF010_g9575</name>
</gene>
<organism evidence="2 3">
    <name type="scientific">Phytophthora fragariae</name>
    <dbReference type="NCBI Taxonomy" id="53985"/>
    <lineage>
        <taxon>Eukaryota</taxon>
        <taxon>Sar</taxon>
        <taxon>Stramenopiles</taxon>
        <taxon>Oomycota</taxon>
        <taxon>Peronosporomycetes</taxon>
        <taxon>Peronosporales</taxon>
        <taxon>Peronosporaceae</taxon>
        <taxon>Phytophthora</taxon>
    </lineage>
</organism>
<feature type="region of interest" description="Disordered" evidence="1">
    <location>
        <begin position="145"/>
        <end position="177"/>
    </location>
</feature>
<dbReference type="Proteomes" id="UP000488956">
    <property type="component" value="Unassembled WGS sequence"/>
</dbReference>
<dbReference type="AlphaFoldDB" id="A0A6G0LC45"/>
<accession>A0A6G0LC45</accession>
<name>A0A6G0LC45_9STRA</name>
<protein>
    <submittedName>
        <fullName evidence="2">Uncharacterized protein</fullName>
    </submittedName>
</protein>
<reference evidence="2 3" key="1">
    <citation type="submission" date="2018-09" db="EMBL/GenBank/DDBJ databases">
        <title>Genomic investigation of the strawberry pathogen Phytophthora fragariae indicates pathogenicity is determined by transcriptional variation in three key races.</title>
        <authorList>
            <person name="Adams T.M."/>
            <person name="Armitage A.D."/>
            <person name="Sobczyk M.K."/>
            <person name="Bates H.J."/>
            <person name="Dunwell J.M."/>
            <person name="Nellist C.F."/>
            <person name="Harrison R.J."/>
        </authorList>
    </citation>
    <scope>NUCLEOTIDE SEQUENCE [LARGE SCALE GENOMIC DNA]</scope>
    <source>
        <strain evidence="2 3">ONT-3</strain>
    </source>
</reference>
<evidence type="ECO:0000313" key="2">
    <source>
        <dbReference type="EMBL" id="KAE9114827.1"/>
    </source>
</evidence>
<comment type="caution">
    <text evidence="2">The sequence shown here is derived from an EMBL/GenBank/DDBJ whole genome shotgun (WGS) entry which is preliminary data.</text>
</comment>
<dbReference type="EMBL" id="QXFX01000461">
    <property type="protein sequence ID" value="KAE9114827.1"/>
    <property type="molecule type" value="Genomic_DNA"/>
</dbReference>
<feature type="region of interest" description="Disordered" evidence="1">
    <location>
        <begin position="1"/>
        <end position="22"/>
    </location>
</feature>
<feature type="compositionally biased region" description="Basic residues" evidence="1">
    <location>
        <begin position="162"/>
        <end position="177"/>
    </location>
</feature>
<sequence>MRDQARRISTALRRERDAAVTERDQARQAMTALEQRQDAAVAERDQARLALTAQRQQRAVVDEELRVTRTSLSQSRAESEAAQNLNVPLQDGRRRANALLVAHAEELRRGETRIHDLEASSSRRTWCRVSRSAGSSWVDVRAAAVSAASRSRRSPDLPSQRSGRRARGGARLGHPRA</sequence>
<evidence type="ECO:0000256" key="1">
    <source>
        <dbReference type="SAM" id="MobiDB-lite"/>
    </source>
</evidence>
<proteinExistence type="predicted"/>